<evidence type="ECO:0000313" key="3">
    <source>
        <dbReference type="Proteomes" id="UP000244903"/>
    </source>
</evidence>
<dbReference type="AlphaFoldDB" id="A0AAD0NPR0"/>
<dbReference type="Proteomes" id="UP000244903">
    <property type="component" value="Chromosome"/>
</dbReference>
<accession>A0AAD0NPR0</accession>
<feature type="compositionally biased region" description="Basic and acidic residues" evidence="1">
    <location>
        <begin position="135"/>
        <end position="156"/>
    </location>
</feature>
<dbReference type="RefSeq" id="WP_107748341.1">
    <property type="nucleotide sequence ID" value="NZ_CP015453.1"/>
</dbReference>
<name>A0AAD0NPR0_9ACTN</name>
<feature type="region of interest" description="Disordered" evidence="1">
    <location>
        <begin position="130"/>
        <end position="191"/>
    </location>
</feature>
<gene>
    <name evidence="2" type="ORF">A6048_06590</name>
</gene>
<evidence type="ECO:0000313" key="2">
    <source>
        <dbReference type="EMBL" id="AWH95204.1"/>
    </source>
</evidence>
<reference evidence="2 3" key="1">
    <citation type="submission" date="2016-04" db="EMBL/GenBank/DDBJ databases">
        <title>Complete genome sequence of the haloalkaliphilic hydrocarbon-degrading bacterium Dietzia psychralcaliphila ILA-1T, isolated from a drain of a fish product-processing plant.</title>
        <authorList>
            <person name="Zhao J."/>
            <person name="Hu B."/>
            <person name="Geng S."/>
            <person name="Nie Y."/>
            <person name="Tang Y."/>
        </authorList>
    </citation>
    <scope>NUCLEOTIDE SEQUENCE [LARGE SCALE GENOMIC DNA]</scope>
    <source>
        <strain evidence="2 3">ILA-1</strain>
    </source>
</reference>
<keyword evidence="3" id="KW-1185">Reference proteome</keyword>
<dbReference type="KEGG" id="dpc:A6048_06590"/>
<proteinExistence type="predicted"/>
<sequence>MSSTEETRIDVTRTEKTPTEKTRTGEIRSAIDAATVPGADALERARMIVVDKLGEWDSLGVDEIVESVCEAYEAHSGEPLRLADVDPSDPDNDTPALRNLRYARAARTAIIDLQREGTIVAVDEQSGDAEAVDLTGDRNEDRDIDHDGHHHDEVTATKETTGPAGRESGADEMVLSTGPRPQGRRFALSSR</sequence>
<organism evidence="2 3">
    <name type="scientific">Dietzia psychralcaliphila</name>
    <dbReference type="NCBI Taxonomy" id="139021"/>
    <lineage>
        <taxon>Bacteria</taxon>
        <taxon>Bacillati</taxon>
        <taxon>Actinomycetota</taxon>
        <taxon>Actinomycetes</taxon>
        <taxon>Mycobacteriales</taxon>
        <taxon>Dietziaceae</taxon>
        <taxon>Dietzia</taxon>
    </lineage>
</organism>
<feature type="region of interest" description="Disordered" evidence="1">
    <location>
        <begin position="1"/>
        <end position="24"/>
    </location>
</feature>
<protein>
    <submittedName>
        <fullName evidence="2">Uncharacterized protein</fullName>
    </submittedName>
</protein>
<evidence type="ECO:0000256" key="1">
    <source>
        <dbReference type="SAM" id="MobiDB-lite"/>
    </source>
</evidence>
<dbReference type="EMBL" id="CP015453">
    <property type="protein sequence ID" value="AWH95204.1"/>
    <property type="molecule type" value="Genomic_DNA"/>
</dbReference>